<gene>
    <name evidence="2" type="ORF">J2Z69_001591</name>
</gene>
<dbReference type="PANTHER" id="PTHR43384">
    <property type="entry name" value="SEPTUM SITE-DETERMINING PROTEIN MIND HOMOLOG, CHLOROPLASTIC-RELATED"/>
    <property type="match status" value="1"/>
</dbReference>
<comment type="caution">
    <text evidence="2">The sequence shown here is derived from an EMBL/GenBank/DDBJ whole genome shotgun (WGS) entry which is preliminary data.</text>
</comment>
<keyword evidence="3" id="KW-1185">Reference proteome</keyword>
<feature type="domain" description="AAA" evidence="1">
    <location>
        <begin position="127"/>
        <end position="276"/>
    </location>
</feature>
<organism evidence="2 3">
    <name type="scientific">Paenibacillus shirakamiensis</name>
    <dbReference type="NCBI Taxonomy" id="1265935"/>
    <lineage>
        <taxon>Bacteria</taxon>
        <taxon>Bacillati</taxon>
        <taxon>Bacillota</taxon>
        <taxon>Bacilli</taxon>
        <taxon>Bacillales</taxon>
        <taxon>Paenibacillaceae</taxon>
        <taxon>Paenibacillus</taxon>
    </lineage>
</organism>
<evidence type="ECO:0000259" key="1">
    <source>
        <dbReference type="Pfam" id="PF13614"/>
    </source>
</evidence>
<protein>
    <submittedName>
        <fullName evidence="2">Cellulose biosynthesis protein BcsQ</fullName>
    </submittedName>
</protein>
<evidence type="ECO:0000313" key="2">
    <source>
        <dbReference type="EMBL" id="MBP2000560.1"/>
    </source>
</evidence>
<dbReference type="SUPFAM" id="SSF52540">
    <property type="entry name" value="P-loop containing nucleoside triphosphate hydrolases"/>
    <property type="match status" value="1"/>
</dbReference>
<dbReference type="Proteomes" id="UP001519288">
    <property type="component" value="Unassembled WGS sequence"/>
</dbReference>
<dbReference type="Gene3D" id="3.40.50.10850">
    <property type="entry name" value="Ntrc-like two-domain protein"/>
    <property type="match status" value="1"/>
</dbReference>
<sequence length="385" mass="44337">MASVKIVLAVQDEQYIEPFLHYVSQSEFAEQFRITAFSQWQAFEHYHLTEEEVADAIVAEPMFKDKWNALSGRELPWIILSEEFTGSEGDERLFKYQSLPVLLQTLSDQLVRPLARRQVRGSPTSTEVIGIYSAAGGSGKTTVALQMSRQMGSEGNKVLYLNLEAVSSVSWGSSTQQEGPDLARLLYDLKAANERKESLQISPAEYVNYQVHVQAEVYEPLANMDEMMEMRHQDMQHLLQYLVESARYDQIILDMDSYPSEATQSALDQCDQIVWLLTDDSGSLQKNSRWLSHLEHSNKEQHMRWMNKTVFIVNRYMGNLVNDFAFTAREELATLPYIPTWKQLKEEDKLQISPIFQRDLMQLCYHLSGGQQTPHGESARRRSYE</sequence>
<name>A0ABS4JHM8_9BACL</name>
<dbReference type="RefSeq" id="WP_209860867.1">
    <property type="nucleotide sequence ID" value="NZ_JAGGLD010000002.1"/>
</dbReference>
<dbReference type="EMBL" id="JAGGLD010000002">
    <property type="protein sequence ID" value="MBP2000560.1"/>
    <property type="molecule type" value="Genomic_DNA"/>
</dbReference>
<dbReference type="InterPro" id="IPR027417">
    <property type="entry name" value="P-loop_NTPase"/>
</dbReference>
<proteinExistence type="predicted"/>
<reference evidence="2 3" key="1">
    <citation type="submission" date="2021-03" db="EMBL/GenBank/DDBJ databases">
        <title>Genomic Encyclopedia of Type Strains, Phase IV (KMG-IV): sequencing the most valuable type-strain genomes for metagenomic binning, comparative biology and taxonomic classification.</title>
        <authorList>
            <person name="Goeker M."/>
        </authorList>
    </citation>
    <scope>NUCLEOTIDE SEQUENCE [LARGE SCALE GENOMIC DNA]</scope>
    <source>
        <strain evidence="2 3">DSM 26806</strain>
    </source>
</reference>
<dbReference type="InterPro" id="IPR050625">
    <property type="entry name" value="ParA/MinD_ATPase"/>
</dbReference>
<dbReference type="Gene3D" id="3.40.50.300">
    <property type="entry name" value="P-loop containing nucleotide triphosphate hydrolases"/>
    <property type="match status" value="1"/>
</dbReference>
<dbReference type="InterPro" id="IPR025669">
    <property type="entry name" value="AAA_dom"/>
</dbReference>
<dbReference type="Pfam" id="PF13614">
    <property type="entry name" value="AAA_31"/>
    <property type="match status" value="1"/>
</dbReference>
<accession>A0ABS4JHM8</accession>
<dbReference type="PANTHER" id="PTHR43384:SF13">
    <property type="entry name" value="SLR0110 PROTEIN"/>
    <property type="match status" value="1"/>
</dbReference>
<evidence type="ECO:0000313" key="3">
    <source>
        <dbReference type="Proteomes" id="UP001519288"/>
    </source>
</evidence>